<proteinExistence type="predicted"/>
<sequence>QGEENTTYVLAAPDGGFKDDSIGDACDSEQGGSDTVADGAFLHDIGKPASSALVRANQVYQFFPPLIMAERQISLGVISSSIASAARVRARIYYRTVHIDSSEFVEIAEVFRLVS</sequence>
<evidence type="ECO:0000313" key="1">
    <source>
        <dbReference type="EMBL" id="KKL26181.1"/>
    </source>
</evidence>
<gene>
    <name evidence="1" type="ORF">LCGC14_2397880</name>
</gene>
<dbReference type="AlphaFoldDB" id="A0A0F9E8J8"/>
<feature type="non-terminal residue" evidence="1">
    <location>
        <position position="1"/>
    </location>
</feature>
<evidence type="ECO:0008006" key="2">
    <source>
        <dbReference type="Google" id="ProtNLM"/>
    </source>
</evidence>
<accession>A0A0F9E8J8</accession>
<name>A0A0F9E8J8_9ZZZZ</name>
<comment type="caution">
    <text evidence="1">The sequence shown here is derived from an EMBL/GenBank/DDBJ whole genome shotgun (WGS) entry which is preliminary data.</text>
</comment>
<protein>
    <recommendedName>
        <fullName evidence="2">HD domain-containing protein</fullName>
    </recommendedName>
</protein>
<reference evidence="1" key="1">
    <citation type="journal article" date="2015" name="Nature">
        <title>Complex archaea that bridge the gap between prokaryotes and eukaryotes.</title>
        <authorList>
            <person name="Spang A."/>
            <person name="Saw J.H."/>
            <person name="Jorgensen S.L."/>
            <person name="Zaremba-Niedzwiedzka K."/>
            <person name="Martijn J."/>
            <person name="Lind A.E."/>
            <person name="van Eijk R."/>
            <person name="Schleper C."/>
            <person name="Guy L."/>
            <person name="Ettema T.J."/>
        </authorList>
    </citation>
    <scope>NUCLEOTIDE SEQUENCE</scope>
</reference>
<dbReference type="EMBL" id="LAZR01035929">
    <property type="protein sequence ID" value="KKL26181.1"/>
    <property type="molecule type" value="Genomic_DNA"/>
</dbReference>
<organism evidence="1">
    <name type="scientific">marine sediment metagenome</name>
    <dbReference type="NCBI Taxonomy" id="412755"/>
    <lineage>
        <taxon>unclassified sequences</taxon>
        <taxon>metagenomes</taxon>
        <taxon>ecological metagenomes</taxon>
    </lineage>
</organism>